<comment type="caution">
    <text evidence="1">The sequence shown here is derived from an EMBL/GenBank/DDBJ whole genome shotgun (WGS) entry which is preliminary data.</text>
</comment>
<proteinExistence type="predicted"/>
<evidence type="ECO:0000313" key="1">
    <source>
        <dbReference type="EMBL" id="KAK7350436.1"/>
    </source>
</evidence>
<protein>
    <submittedName>
        <fullName evidence="1">Uncharacterized protein</fullName>
    </submittedName>
</protein>
<dbReference type="Proteomes" id="UP001367508">
    <property type="component" value="Unassembled WGS sequence"/>
</dbReference>
<accession>A0AAN9QX84</accession>
<keyword evidence="2" id="KW-1185">Reference proteome</keyword>
<gene>
    <name evidence="1" type="ORF">VNO77_09077</name>
</gene>
<sequence>MRLSSPERRLNMETRLRPKGLFLTLGYHPGVDEDYHIQCQGVGGMGYLGMIARCDVSDHFPVVSKGMRTNGIWLEDVDEIKVVVVSQFEQLYKPIQYPCLLLVGGPLNKIPLMLREH</sequence>
<name>A0AAN9QX84_CANGL</name>
<dbReference type="EMBL" id="JAYMYQ010000002">
    <property type="protein sequence ID" value="KAK7350436.1"/>
    <property type="molecule type" value="Genomic_DNA"/>
</dbReference>
<reference evidence="1 2" key="1">
    <citation type="submission" date="2024-01" db="EMBL/GenBank/DDBJ databases">
        <title>The genomes of 5 underutilized Papilionoideae crops provide insights into root nodulation and disease resistanc.</title>
        <authorList>
            <person name="Jiang F."/>
        </authorList>
    </citation>
    <scope>NUCLEOTIDE SEQUENCE [LARGE SCALE GENOMIC DNA]</scope>
    <source>
        <strain evidence="1">LVBAO_FW01</strain>
        <tissue evidence="1">Leaves</tissue>
    </source>
</reference>
<organism evidence="1 2">
    <name type="scientific">Canavalia gladiata</name>
    <name type="common">Sword bean</name>
    <name type="synonym">Dolichos gladiatus</name>
    <dbReference type="NCBI Taxonomy" id="3824"/>
    <lineage>
        <taxon>Eukaryota</taxon>
        <taxon>Viridiplantae</taxon>
        <taxon>Streptophyta</taxon>
        <taxon>Embryophyta</taxon>
        <taxon>Tracheophyta</taxon>
        <taxon>Spermatophyta</taxon>
        <taxon>Magnoliopsida</taxon>
        <taxon>eudicotyledons</taxon>
        <taxon>Gunneridae</taxon>
        <taxon>Pentapetalae</taxon>
        <taxon>rosids</taxon>
        <taxon>fabids</taxon>
        <taxon>Fabales</taxon>
        <taxon>Fabaceae</taxon>
        <taxon>Papilionoideae</taxon>
        <taxon>50 kb inversion clade</taxon>
        <taxon>NPAAA clade</taxon>
        <taxon>indigoferoid/millettioid clade</taxon>
        <taxon>Phaseoleae</taxon>
        <taxon>Canavalia</taxon>
    </lineage>
</organism>
<dbReference type="AlphaFoldDB" id="A0AAN9QX84"/>
<evidence type="ECO:0000313" key="2">
    <source>
        <dbReference type="Proteomes" id="UP001367508"/>
    </source>
</evidence>